<evidence type="ECO:0000256" key="2">
    <source>
        <dbReference type="ARBA" id="ARBA00022737"/>
    </source>
</evidence>
<evidence type="ECO:0000259" key="5">
    <source>
        <dbReference type="PROSITE" id="PS50197"/>
    </source>
</evidence>
<keyword evidence="3" id="KW-0175">Coiled coil</keyword>
<dbReference type="PANTHER" id="PTHR46108:SF4">
    <property type="entry name" value="BLUE CHEESE"/>
    <property type="match status" value="1"/>
</dbReference>
<dbReference type="Pfam" id="PF14844">
    <property type="entry name" value="PH_BEACH"/>
    <property type="match status" value="1"/>
</dbReference>
<feature type="domain" description="BEACH" evidence="5">
    <location>
        <begin position="1427"/>
        <end position="1498"/>
    </location>
</feature>
<dbReference type="Proteomes" id="UP001437256">
    <property type="component" value="Unassembled WGS sequence"/>
</dbReference>
<reference evidence="7 8" key="1">
    <citation type="submission" date="2024-05" db="EMBL/GenBank/DDBJ databases">
        <title>A draft genome resource for the thread blight pathogen Marasmius tenuissimus strain MS-2.</title>
        <authorList>
            <person name="Yulfo-Soto G.E."/>
            <person name="Baruah I.K."/>
            <person name="Amoako-Attah I."/>
            <person name="Bukari Y."/>
            <person name="Meinhardt L.W."/>
            <person name="Bailey B.A."/>
            <person name="Cohen S.P."/>
        </authorList>
    </citation>
    <scope>NUCLEOTIDE SEQUENCE [LARGE SCALE GENOMIC DNA]</scope>
    <source>
        <strain evidence="7 8">MS-2</strain>
    </source>
</reference>
<keyword evidence="2" id="KW-0677">Repeat</keyword>
<dbReference type="Pfam" id="PF02138">
    <property type="entry name" value="Beach"/>
    <property type="match status" value="1"/>
</dbReference>
<dbReference type="EMBL" id="JBBXMP010000075">
    <property type="protein sequence ID" value="KAL0063705.1"/>
    <property type="molecule type" value="Genomic_DNA"/>
</dbReference>
<feature type="region of interest" description="Disordered" evidence="4">
    <location>
        <begin position="272"/>
        <end position="291"/>
    </location>
</feature>
<dbReference type="InterPro" id="IPR031570">
    <property type="entry name" value="NBEA/BDCP_DUF4704"/>
</dbReference>
<evidence type="ECO:0000313" key="7">
    <source>
        <dbReference type="EMBL" id="KAL0063705.1"/>
    </source>
</evidence>
<evidence type="ECO:0000256" key="4">
    <source>
        <dbReference type="SAM" id="MobiDB-lite"/>
    </source>
</evidence>
<dbReference type="InterPro" id="IPR023362">
    <property type="entry name" value="PH-BEACH_dom"/>
</dbReference>
<feature type="coiled-coil region" evidence="3">
    <location>
        <begin position="38"/>
        <end position="65"/>
    </location>
</feature>
<dbReference type="InterPro" id="IPR013320">
    <property type="entry name" value="ConA-like_dom_sf"/>
</dbReference>
<dbReference type="Pfam" id="PF13385">
    <property type="entry name" value="Laminin_G_3"/>
    <property type="match status" value="1"/>
</dbReference>
<feature type="compositionally biased region" description="Basic and acidic residues" evidence="4">
    <location>
        <begin position="272"/>
        <end position="281"/>
    </location>
</feature>
<comment type="caution">
    <text evidence="7">The sequence shown here is derived from an EMBL/GenBank/DDBJ whole genome shotgun (WGS) entry which is preliminary data.</text>
</comment>
<dbReference type="Pfam" id="PF15787">
    <property type="entry name" value="DUF4704"/>
    <property type="match status" value="1"/>
</dbReference>
<dbReference type="InterPro" id="IPR000409">
    <property type="entry name" value="BEACH_dom"/>
</dbReference>
<dbReference type="InterPro" id="IPR011993">
    <property type="entry name" value="PH-like_dom_sf"/>
</dbReference>
<name>A0ABR2ZPV5_9AGAR</name>
<dbReference type="SUPFAM" id="SSF49899">
    <property type="entry name" value="Concanavalin A-like lectins/glucanases"/>
    <property type="match status" value="1"/>
</dbReference>
<accession>A0ABR2ZPV5</accession>
<dbReference type="InterPro" id="IPR056252">
    <property type="entry name" value="Alfy-like_Arm-like"/>
</dbReference>
<dbReference type="Gene3D" id="2.60.120.200">
    <property type="match status" value="1"/>
</dbReference>
<dbReference type="Gene3D" id="2.30.29.30">
    <property type="entry name" value="Pleckstrin-homology domain (PH domain)/Phosphotyrosine-binding domain (PTB)"/>
    <property type="match status" value="1"/>
</dbReference>
<gene>
    <name evidence="7" type="primary">BPH1_1</name>
    <name evidence="7" type="ORF">AAF712_009397</name>
</gene>
<evidence type="ECO:0000313" key="8">
    <source>
        <dbReference type="Proteomes" id="UP001437256"/>
    </source>
</evidence>
<dbReference type="SUPFAM" id="SSF50729">
    <property type="entry name" value="PH domain-like"/>
    <property type="match status" value="1"/>
</dbReference>
<dbReference type="InterPro" id="IPR051944">
    <property type="entry name" value="BEACH_domain_protein"/>
</dbReference>
<evidence type="ECO:0000256" key="1">
    <source>
        <dbReference type="ARBA" id="ARBA00022574"/>
    </source>
</evidence>
<feature type="domain" description="BEACH-type PH" evidence="6">
    <location>
        <begin position="1277"/>
        <end position="1399"/>
    </location>
</feature>
<dbReference type="Gene3D" id="1.10.1540.10">
    <property type="entry name" value="BEACH domain"/>
    <property type="match status" value="1"/>
</dbReference>
<dbReference type="SUPFAM" id="SSF81837">
    <property type="entry name" value="BEACH domain"/>
    <property type="match status" value="1"/>
</dbReference>
<dbReference type="PROSITE" id="PS50197">
    <property type="entry name" value="BEACH"/>
    <property type="match status" value="1"/>
</dbReference>
<evidence type="ECO:0000256" key="3">
    <source>
        <dbReference type="SAM" id="Coils"/>
    </source>
</evidence>
<proteinExistence type="predicted"/>
<sequence>MFRTLLTPLVAKFDLSPRLPTNAPPSAQDDPNPEDFAREVLIELMRNAVENLKQAETLNKRTEVLSEIHRIMLQDSRTKEVFRELDGFLVLMSTLSTTHPSQVHDQEYAPEDAIEGTRLVFVAVSEALYNHPENTEYFNVSVGYENLEHAIQPLLSDPKTSGETLGFLLSLALHDFSVSGFFVSLGETSVESAEATLNEFQTRLGTIIRPPAIFLLHRVIVAHCQKDSTIVFAFFKLLELLVSKNHRNQAVLSTVEVVRPVLDHFIVTKANEDRQERENSRTKTAPPGPFEDDGTLDMDILEVIKAAMKSRWLEHLSFRSKMSMTYTQEGMKGMPTTGFTLMFWVWAEHLPKSGSSYALFTARTSPTKALVQLSLRQDGRLELYTTGNRSAVVFDRARLAKGRWVHITLIHYPVRDRTSNSTIRLFLDGVLIDTLNWHYPKPDSFSHEHGRYIIGDDRNDSAAMNWCMASAYLLSTPLADDIPRFIHHLGPRYSGNFQDRSLSKFLTYEASTSLNIFLAQVTAVQKSRPTTPGGSMIPLSMIKAIRDGLGLAESHIVFSLSALNCMNPGPVTTLAALGNGPGSGASVSLMVKEFKVEGDVYAVKAACLDMALWKLGGTAVTLRLVQAASTPHELSRALAILSDGIKNSWRNSEDMERLRGFEILGDILRHKAQIINMTSFETLFEFMGISFRSPEQSAIVNPVAYRAIALDFELWAQTRNEIQRVYLEHFRTLIVDSRHASFNNDQRLAKLGLVRRLLFVLQTDWYQHDSLPFVMDALRVAAEASFTKEEAIKPIVTYLAANLREDATQVSSPHSMISRVDYKDNQQKAEQALELLVSILSSSKFYTKFCAALPITRICLLLLGDKPSPVVGCQVLILIAISVSTSASFPRKFELVSGWSTLKTVLPGCWDPSVNQAAFDLLLGNIQADGKKKTHGADKVVACPHIMPSILSALKNGLKNVARNCSETLEGDEGKLLLGPLTQNVDLAAVTSWTTESTMEVLIEEIMDLHASSPTFRQVFQSQQTTQIFVDAYKSFAQDLEVVPEINQRTVRIIEKLTHLGLALALDNAVAGAQKQEILTILQSAETLMNPAAEKTAIDPGLVADKRSVRQRIASARFSLQVGERTVIKTITRMTEWRKTIQDSERKRLRKDLLDLRENRRQIARIQDWTHALTAERGLWPNPETKNPLWRLDETEGPQRIRKKMEPTFNETLSSGVEHVQAIRSVEVPEPDNGSIAHSEVPPWAESYEISSTEIEDRQLAEDIADDKHRRVRHQLAPGDVIEAVGTVARIAGVDSSPGLLIIGRSHVYMLDGLVEGEDGEVIDAHEAPRSLFFVPGSIVELDGPQRAQRWEHEQIVAYSNKTFLFRDVALEIYFKDSRSLLVVFLDKKKRSALEQRLSSIVDKPEPAHTPGILRTPLIGKVSARVLSGFLPDELSTAQRKWQAREISNFTYVSILNQMSGRTPNDATQYPVFPWVLEDYTSETLELSDPAVYREYVE</sequence>
<evidence type="ECO:0000259" key="6">
    <source>
        <dbReference type="PROSITE" id="PS51783"/>
    </source>
</evidence>
<dbReference type="PANTHER" id="PTHR46108">
    <property type="entry name" value="BLUE CHEESE"/>
    <property type="match status" value="1"/>
</dbReference>
<dbReference type="Pfam" id="PF23295">
    <property type="entry name" value="Arm_4"/>
    <property type="match status" value="1"/>
</dbReference>
<organism evidence="7 8">
    <name type="scientific">Marasmius tenuissimus</name>
    <dbReference type="NCBI Taxonomy" id="585030"/>
    <lineage>
        <taxon>Eukaryota</taxon>
        <taxon>Fungi</taxon>
        <taxon>Dikarya</taxon>
        <taxon>Basidiomycota</taxon>
        <taxon>Agaricomycotina</taxon>
        <taxon>Agaricomycetes</taxon>
        <taxon>Agaricomycetidae</taxon>
        <taxon>Agaricales</taxon>
        <taxon>Marasmiineae</taxon>
        <taxon>Marasmiaceae</taxon>
        <taxon>Marasmius</taxon>
    </lineage>
</organism>
<dbReference type="PROSITE" id="PS51783">
    <property type="entry name" value="PH_BEACH"/>
    <property type="match status" value="1"/>
</dbReference>
<dbReference type="InterPro" id="IPR036372">
    <property type="entry name" value="BEACH_dom_sf"/>
</dbReference>
<keyword evidence="8" id="KW-1185">Reference proteome</keyword>
<protein>
    <submittedName>
        <fullName evidence="7">Beige protein-like 1</fullName>
    </submittedName>
</protein>
<keyword evidence="1" id="KW-0853">WD repeat</keyword>